<dbReference type="Pfam" id="PF01844">
    <property type="entry name" value="HNH"/>
    <property type="match status" value="1"/>
</dbReference>
<dbReference type="SMART" id="SM00507">
    <property type="entry name" value="HNHc"/>
    <property type="match status" value="1"/>
</dbReference>
<feature type="region of interest" description="Disordered" evidence="1">
    <location>
        <begin position="1"/>
        <end position="22"/>
    </location>
</feature>
<evidence type="ECO:0000313" key="4">
    <source>
        <dbReference type="Proteomes" id="UP000642125"/>
    </source>
</evidence>
<sequence length="126" mass="13824">MVRRRKVSSQASPSTRARYAKRRQRRVALADNDLTPAEWADLVAAWGGACAYCGAPTPSPQRDCVLPISRGGRYTLPNVVPACASCNASKHNDEVTGWLRRKKLDERAFLVRHATILRALAPADPA</sequence>
<evidence type="ECO:0000259" key="2">
    <source>
        <dbReference type="SMART" id="SM00507"/>
    </source>
</evidence>
<reference evidence="3" key="1">
    <citation type="submission" date="2021-01" db="EMBL/GenBank/DDBJ databases">
        <title>Whole genome shotgun sequence of Cellulomonas pakistanensis NBRC 110800.</title>
        <authorList>
            <person name="Komaki H."/>
            <person name="Tamura T."/>
        </authorList>
    </citation>
    <scope>NUCLEOTIDE SEQUENCE</scope>
    <source>
        <strain evidence="3">NBRC 110800</strain>
    </source>
</reference>
<dbReference type="AlphaFoldDB" id="A0A919U2C3"/>
<dbReference type="Gene3D" id="1.10.30.50">
    <property type="match status" value="1"/>
</dbReference>
<dbReference type="GO" id="GO:0003676">
    <property type="term" value="F:nucleic acid binding"/>
    <property type="evidence" value="ECO:0007669"/>
    <property type="project" value="InterPro"/>
</dbReference>
<evidence type="ECO:0000313" key="3">
    <source>
        <dbReference type="EMBL" id="GIG35918.1"/>
    </source>
</evidence>
<name>A0A919U2C3_9CELL</name>
<dbReference type="GO" id="GO:0004519">
    <property type="term" value="F:endonuclease activity"/>
    <property type="evidence" value="ECO:0007669"/>
    <property type="project" value="InterPro"/>
</dbReference>
<proteinExistence type="predicted"/>
<accession>A0A919U2C3</accession>
<dbReference type="GO" id="GO:0008270">
    <property type="term" value="F:zinc ion binding"/>
    <property type="evidence" value="ECO:0007669"/>
    <property type="project" value="InterPro"/>
</dbReference>
<gene>
    <name evidence="3" type="ORF">Cpa01nite_12990</name>
</gene>
<feature type="domain" description="HNH nuclease" evidence="2">
    <location>
        <begin position="37"/>
        <end position="88"/>
    </location>
</feature>
<evidence type="ECO:0000256" key="1">
    <source>
        <dbReference type="SAM" id="MobiDB-lite"/>
    </source>
</evidence>
<keyword evidence="4" id="KW-1185">Reference proteome</keyword>
<dbReference type="InterPro" id="IPR003615">
    <property type="entry name" value="HNH_nuc"/>
</dbReference>
<protein>
    <recommendedName>
        <fullName evidence="2">HNH nuclease domain-containing protein</fullName>
    </recommendedName>
</protein>
<dbReference type="Proteomes" id="UP000642125">
    <property type="component" value="Unassembled WGS sequence"/>
</dbReference>
<dbReference type="CDD" id="cd00085">
    <property type="entry name" value="HNHc"/>
    <property type="match status" value="1"/>
</dbReference>
<dbReference type="InterPro" id="IPR002711">
    <property type="entry name" value="HNH"/>
</dbReference>
<dbReference type="EMBL" id="BONO01000007">
    <property type="protein sequence ID" value="GIG35918.1"/>
    <property type="molecule type" value="Genomic_DNA"/>
</dbReference>
<comment type="caution">
    <text evidence="3">The sequence shown here is derived from an EMBL/GenBank/DDBJ whole genome shotgun (WGS) entry which is preliminary data.</text>
</comment>
<dbReference type="RefSeq" id="WP_203667942.1">
    <property type="nucleotide sequence ID" value="NZ_BONO01000007.1"/>
</dbReference>
<organism evidence="3 4">
    <name type="scientific">Cellulomonas pakistanensis</name>
    <dbReference type="NCBI Taxonomy" id="992287"/>
    <lineage>
        <taxon>Bacteria</taxon>
        <taxon>Bacillati</taxon>
        <taxon>Actinomycetota</taxon>
        <taxon>Actinomycetes</taxon>
        <taxon>Micrococcales</taxon>
        <taxon>Cellulomonadaceae</taxon>
        <taxon>Cellulomonas</taxon>
    </lineage>
</organism>